<evidence type="ECO:0000259" key="6">
    <source>
        <dbReference type="PROSITE" id="PS51842"/>
    </source>
</evidence>
<keyword evidence="2 4" id="KW-0175">Coiled coil</keyword>
<dbReference type="RefSeq" id="XP_015230864.1">
    <property type="nucleotide sequence ID" value="XM_015375378.1"/>
</dbReference>
<reference evidence="7" key="2">
    <citation type="submission" date="2025-09" db="UniProtKB">
        <authorList>
            <consortium name="Ensembl"/>
        </authorList>
    </citation>
    <scope>IDENTIFICATION</scope>
</reference>
<organism evidence="7 8">
    <name type="scientific">Cyprinodon variegatus</name>
    <name type="common">Sheepshead minnow</name>
    <dbReference type="NCBI Taxonomy" id="28743"/>
    <lineage>
        <taxon>Eukaryota</taxon>
        <taxon>Metazoa</taxon>
        <taxon>Chordata</taxon>
        <taxon>Craniata</taxon>
        <taxon>Vertebrata</taxon>
        <taxon>Euteleostomi</taxon>
        <taxon>Actinopterygii</taxon>
        <taxon>Neopterygii</taxon>
        <taxon>Teleostei</taxon>
        <taxon>Neoteleostei</taxon>
        <taxon>Acanthomorphata</taxon>
        <taxon>Ovalentaria</taxon>
        <taxon>Atherinomorphae</taxon>
        <taxon>Cyprinodontiformes</taxon>
        <taxon>Cyprinodontidae</taxon>
        <taxon>Cyprinodon</taxon>
    </lineage>
</organism>
<feature type="compositionally biased region" description="Basic and acidic residues" evidence="5">
    <location>
        <begin position="1145"/>
        <end position="1159"/>
    </location>
</feature>
<dbReference type="STRING" id="28743.ENSCVAP00000030724"/>
<dbReference type="OMA" id="QASHMDE"/>
<dbReference type="PANTHER" id="PTHR47051">
    <property type="entry name" value="NESTIN"/>
    <property type="match status" value="1"/>
</dbReference>
<feature type="compositionally biased region" description="Basic and acidic residues" evidence="5">
    <location>
        <begin position="617"/>
        <end position="630"/>
    </location>
</feature>
<dbReference type="GeneID" id="107085154"/>
<evidence type="ECO:0000256" key="3">
    <source>
        <dbReference type="RuleBase" id="RU000685"/>
    </source>
</evidence>
<feature type="compositionally biased region" description="Polar residues" evidence="5">
    <location>
        <begin position="953"/>
        <end position="963"/>
    </location>
</feature>
<feature type="region of interest" description="Disordered" evidence="5">
    <location>
        <begin position="1256"/>
        <end position="1284"/>
    </location>
</feature>
<protein>
    <submittedName>
        <fullName evidence="7">Nestin</fullName>
    </submittedName>
</protein>
<dbReference type="GO" id="GO:0030844">
    <property type="term" value="P:positive regulation of intermediate filament depolymerization"/>
    <property type="evidence" value="ECO:0007669"/>
    <property type="project" value="TreeGrafter"/>
</dbReference>
<feature type="region of interest" description="Disordered" evidence="5">
    <location>
        <begin position="936"/>
        <end position="988"/>
    </location>
</feature>
<dbReference type="Gene3D" id="1.20.5.170">
    <property type="match status" value="1"/>
</dbReference>
<feature type="region of interest" description="Disordered" evidence="5">
    <location>
        <begin position="356"/>
        <end position="376"/>
    </location>
</feature>
<dbReference type="GO" id="GO:0031730">
    <property type="term" value="F:CCR5 chemokine receptor binding"/>
    <property type="evidence" value="ECO:0007669"/>
    <property type="project" value="TreeGrafter"/>
</dbReference>
<dbReference type="CTD" id="10763"/>
<dbReference type="GO" id="GO:0019215">
    <property type="term" value="F:intermediate filament binding"/>
    <property type="evidence" value="ECO:0007669"/>
    <property type="project" value="InterPro"/>
</dbReference>
<feature type="coiled-coil region" evidence="4">
    <location>
        <begin position="22"/>
        <end position="172"/>
    </location>
</feature>
<feature type="domain" description="IF rod" evidence="6">
    <location>
        <begin position="18"/>
        <end position="329"/>
    </location>
</feature>
<dbReference type="InterPro" id="IPR039008">
    <property type="entry name" value="IF_rod_dom"/>
</dbReference>
<dbReference type="SUPFAM" id="SSF64593">
    <property type="entry name" value="Intermediate filament protein, coiled coil region"/>
    <property type="match status" value="2"/>
</dbReference>
<feature type="coiled-coil region" evidence="4">
    <location>
        <begin position="199"/>
        <end position="307"/>
    </location>
</feature>
<feature type="compositionally biased region" description="Basic and acidic residues" evidence="5">
    <location>
        <begin position="544"/>
        <end position="556"/>
    </location>
</feature>
<evidence type="ECO:0000256" key="4">
    <source>
        <dbReference type="SAM" id="Coils"/>
    </source>
</evidence>
<feature type="compositionally biased region" description="Acidic residues" evidence="5">
    <location>
        <begin position="523"/>
        <end position="532"/>
    </location>
</feature>
<reference evidence="7" key="1">
    <citation type="submission" date="2025-08" db="UniProtKB">
        <authorList>
            <consortium name="Ensembl"/>
        </authorList>
    </citation>
    <scope>IDENTIFICATION</scope>
</reference>
<dbReference type="PANTHER" id="PTHR47051:SF1">
    <property type="entry name" value="NESTIN"/>
    <property type="match status" value="1"/>
</dbReference>
<feature type="region of interest" description="Disordered" evidence="5">
    <location>
        <begin position="1411"/>
        <end position="1433"/>
    </location>
</feature>
<accession>A0A3Q2EG46</accession>
<evidence type="ECO:0000256" key="5">
    <source>
        <dbReference type="SAM" id="MobiDB-lite"/>
    </source>
</evidence>
<feature type="compositionally biased region" description="Polar residues" evidence="5">
    <location>
        <begin position="680"/>
        <end position="693"/>
    </location>
</feature>
<sequence>MELHGVHKIFHANHFGEEKQQMLNLNRRLETYLSRVKLLEEENEMLANEINVLRHNNQGTLTRRKGLEEELRQARLEVDAAWRDRVLTEVEVQKLSEEIQALELQRQREAEAKMLAKTKMEQSRKEMEDEQRAQIWLREKVNQLEHEMRFLIQTHEEDVAHLEATMTQSRAKMIPNLIQRSKQTPDLLQVGHEFSQRATRAWQEAAEAYQSQLAQLEESLGQARSRLGQVCQEKRESQLKLQTLEKEIASAKDVRLHLEKTVAQRREEHCHQIQQLQEHLEELEVEKLEVSQQIDDLLQENQNLMRLKMSLGLEVATYRALLDGESRGREAALLNKPRNISIRDAVQIPQGVKRNYPTQLSPSFKTTYPSSVQGRTESAITATQILSRRSAALREPPKITRKVEEAAAVTSAATESPYPKIVQNGAAEDFRPKEVHEKVTYAEPLSPPNEQETPEKMSEDEVKTDVEAAIESVVSHTAEFGLGRELNLVESAVNHQLSTPSPVLCSSRMAEPPCYFSDEVENDATLEVETEQENVQQQMAKPDASTKVDEVFKEVVQDETSDSETEAMLEATSESRPSSPESERETQENYSIQDKDHRPDESMLNVDVGKEFNISKAETKGSEDEDKLYPDGEEMDTWDSVIERRVSEGTEDDNVRNEGNKEHAEPEEDISAKEPELENKNFNQSGNMASVLQQVDGDQEHVPPPDKEDEEDEEDTQNVSVSWKTERESDSYAQENTLADTRPLIRYKSDDTDANTQASHFDESESSDGEQEKKAGEAGPGTWGDGKPKTFGTMEDLCEEVEEETVDDDYNLGYTHVEERDVEQSETVCEDRELVNETENVAVVSGIEEHSEEETEELTGATVQMNTDYDEELDTDRLVEQELEKLSTDSYSAHFAHEKSEEDILEMEQISVKETDKQEASVYTAHFESEIKTNWESSDINEVSDRQPFTDPSMETHSTNNLTEEAVKEQEETGNPAVNSTSEPEMQVNSEFGPFTTITGEATERHLFSDLFAEMHSTNDLTEKVLIEQTETDKATEETYTSEPEMKVNSEFGPFTTITGEATERHLFSHLLAEIHSTNDLTEKVLIEQKETDKATEETYTSEPEISGEHDHVTSLIVEDEALETQHFPEPYVKMYSANTLTEDGTQHNDPEAVDKPETREEDEEDNKMSHIEATEHQSSLEDVFSRSGVKDVKNIQDRGSVLLETEDLKPLEDFDAPPEVTEALPEEVTSVVAQEHHIEDAENVHRFAIDGKTAEWNNAGKESEKSDQEKQEPKSADAQELSDDDIIIHQEEHVEVSPDRALNENDIFIVKDATESSFHGHFSSDGKNDFWVSSLETGATYPPGEAYKEAAEVTTDSQGFSENIDGGNFENPKVVNGNSKMHTDPSGLDPMKEQEMMSSEVKKAFCRNEGEIVHSEESDVEAESWSSGEETV</sequence>
<keyword evidence="1 3" id="KW-0403">Intermediate filament</keyword>
<name>A0A3Q2EG46_CYPVA</name>
<feature type="compositionally biased region" description="Acidic residues" evidence="5">
    <location>
        <begin position="557"/>
        <end position="567"/>
    </location>
</feature>
<comment type="similarity">
    <text evidence="3">Belongs to the intermediate filament family.</text>
</comment>
<feature type="region of interest" description="Disordered" evidence="5">
    <location>
        <begin position="523"/>
        <end position="792"/>
    </location>
</feature>
<dbReference type="KEGG" id="cvg:107085154"/>
<feature type="compositionally biased region" description="Acidic residues" evidence="5">
    <location>
        <begin position="707"/>
        <end position="716"/>
    </location>
</feature>
<feature type="compositionally biased region" description="Basic and acidic residues" evidence="5">
    <location>
        <begin position="641"/>
        <end position="679"/>
    </location>
</feature>
<dbReference type="InterPro" id="IPR031211">
    <property type="entry name" value="Nestin"/>
</dbReference>
<evidence type="ECO:0000313" key="7">
    <source>
        <dbReference type="Ensembl" id="ENSCVAP00000030724.1"/>
    </source>
</evidence>
<dbReference type="PROSITE" id="PS51842">
    <property type="entry name" value="IF_ROD_2"/>
    <property type="match status" value="1"/>
</dbReference>
<dbReference type="PROSITE" id="PS00226">
    <property type="entry name" value="IF_ROD_1"/>
    <property type="match status" value="1"/>
</dbReference>
<feature type="region of interest" description="Disordered" evidence="5">
    <location>
        <begin position="1356"/>
        <end position="1398"/>
    </location>
</feature>
<feature type="compositionally biased region" description="Polar residues" evidence="5">
    <location>
        <begin position="976"/>
        <end position="988"/>
    </location>
</feature>
<evidence type="ECO:0000256" key="2">
    <source>
        <dbReference type="ARBA" id="ARBA00023054"/>
    </source>
</evidence>
<dbReference type="OrthoDB" id="8886319at2759"/>
<dbReference type="SMART" id="SM01391">
    <property type="entry name" value="Filament"/>
    <property type="match status" value="1"/>
</dbReference>
<feature type="compositionally biased region" description="Basic and acidic residues" evidence="5">
    <location>
        <begin position="581"/>
        <end position="601"/>
    </location>
</feature>
<dbReference type="Proteomes" id="UP000265020">
    <property type="component" value="Unassembled WGS sequence"/>
</dbReference>
<evidence type="ECO:0000313" key="8">
    <source>
        <dbReference type="Proteomes" id="UP000265020"/>
    </source>
</evidence>
<dbReference type="GO" id="GO:0005882">
    <property type="term" value="C:intermediate filament"/>
    <property type="evidence" value="ECO:0007669"/>
    <property type="project" value="UniProtKB-KW"/>
</dbReference>
<dbReference type="InterPro" id="IPR018039">
    <property type="entry name" value="IF_conserved"/>
</dbReference>
<feature type="compositionally biased region" description="Basic and acidic residues" evidence="5">
    <location>
        <begin position="1262"/>
        <end position="1278"/>
    </location>
</feature>
<evidence type="ECO:0000256" key="1">
    <source>
        <dbReference type="ARBA" id="ARBA00022754"/>
    </source>
</evidence>
<dbReference type="GeneTree" id="ENSGT00940000169377"/>
<keyword evidence="8" id="KW-1185">Reference proteome</keyword>
<proteinExistence type="inferred from homology"/>
<feature type="region of interest" description="Disordered" evidence="5">
    <location>
        <begin position="1140"/>
        <end position="1169"/>
    </location>
</feature>
<dbReference type="Ensembl" id="ENSCVAT00000024911.1">
    <property type="protein sequence ID" value="ENSCVAP00000030724.1"/>
    <property type="gene ID" value="ENSCVAG00000019483.1"/>
</dbReference>
<dbReference type="Pfam" id="PF00038">
    <property type="entry name" value="Filament"/>
    <property type="match status" value="1"/>
</dbReference>